<organism evidence="1 2">
    <name type="scientific">Hyaloperonospora arabidopsidis (strain Emoy2)</name>
    <name type="common">Downy mildew agent</name>
    <name type="synonym">Peronospora arabidopsidis</name>
    <dbReference type="NCBI Taxonomy" id="559515"/>
    <lineage>
        <taxon>Eukaryota</taxon>
        <taxon>Sar</taxon>
        <taxon>Stramenopiles</taxon>
        <taxon>Oomycota</taxon>
        <taxon>Peronosporomycetes</taxon>
        <taxon>Peronosporales</taxon>
        <taxon>Peronosporaceae</taxon>
        <taxon>Hyaloperonospora</taxon>
    </lineage>
</organism>
<dbReference type="EMBL" id="JH598375">
    <property type="status" value="NOT_ANNOTATED_CDS"/>
    <property type="molecule type" value="Genomic_DNA"/>
</dbReference>
<evidence type="ECO:0000313" key="1">
    <source>
        <dbReference type="EnsemblProtists" id="HpaP807172"/>
    </source>
</evidence>
<name>M4BL87_HYAAE</name>
<dbReference type="EnsemblProtists" id="HpaT807172">
    <property type="protein sequence ID" value="HpaP807172"/>
    <property type="gene ID" value="HpaG807172"/>
</dbReference>
<sequence length="53" mass="6331">MSTMWTAVRMNKNQLFTNLSRPMPWRSKRRQKSNLLALNQAALDRTCQCRVDY</sequence>
<dbReference type="VEuPathDB" id="FungiDB:HpaG807172"/>
<accession>M4BL87</accession>
<reference evidence="2" key="1">
    <citation type="journal article" date="2010" name="Science">
        <title>Signatures of adaptation to obligate biotrophy in the Hyaloperonospora arabidopsidis genome.</title>
        <authorList>
            <person name="Baxter L."/>
            <person name="Tripathy S."/>
            <person name="Ishaque N."/>
            <person name="Boot N."/>
            <person name="Cabral A."/>
            <person name="Kemen E."/>
            <person name="Thines M."/>
            <person name="Ah-Fong A."/>
            <person name="Anderson R."/>
            <person name="Badejoko W."/>
            <person name="Bittner-Eddy P."/>
            <person name="Boore J.L."/>
            <person name="Chibucos M.C."/>
            <person name="Coates M."/>
            <person name="Dehal P."/>
            <person name="Delehaunty K."/>
            <person name="Dong S."/>
            <person name="Downton P."/>
            <person name="Dumas B."/>
            <person name="Fabro G."/>
            <person name="Fronick C."/>
            <person name="Fuerstenberg S.I."/>
            <person name="Fulton L."/>
            <person name="Gaulin E."/>
            <person name="Govers F."/>
            <person name="Hughes L."/>
            <person name="Humphray S."/>
            <person name="Jiang R.H."/>
            <person name="Judelson H."/>
            <person name="Kamoun S."/>
            <person name="Kyung K."/>
            <person name="Meijer H."/>
            <person name="Minx P."/>
            <person name="Morris P."/>
            <person name="Nelson J."/>
            <person name="Phuntumart V."/>
            <person name="Qutob D."/>
            <person name="Rehmany A."/>
            <person name="Rougon-Cardoso A."/>
            <person name="Ryden P."/>
            <person name="Torto-Alalibo T."/>
            <person name="Studholme D."/>
            <person name="Wang Y."/>
            <person name="Win J."/>
            <person name="Wood J."/>
            <person name="Clifton S.W."/>
            <person name="Rogers J."/>
            <person name="Van den Ackerveken G."/>
            <person name="Jones J.D."/>
            <person name="McDowell J.M."/>
            <person name="Beynon J."/>
            <person name="Tyler B.M."/>
        </authorList>
    </citation>
    <scope>NUCLEOTIDE SEQUENCE [LARGE SCALE GENOMIC DNA]</scope>
    <source>
        <strain evidence="2">Emoy2</strain>
    </source>
</reference>
<reference evidence="1" key="2">
    <citation type="submission" date="2015-06" db="UniProtKB">
        <authorList>
            <consortium name="EnsemblProtists"/>
        </authorList>
    </citation>
    <scope>IDENTIFICATION</scope>
    <source>
        <strain evidence="1">Emoy2</strain>
    </source>
</reference>
<proteinExistence type="predicted"/>
<dbReference type="HOGENOM" id="CLU_3072801_0_0_1"/>
<dbReference type="Proteomes" id="UP000011713">
    <property type="component" value="Unassembled WGS sequence"/>
</dbReference>
<dbReference type="InParanoid" id="M4BL87"/>
<keyword evidence="2" id="KW-1185">Reference proteome</keyword>
<protein>
    <submittedName>
        <fullName evidence="1">Uncharacterized protein</fullName>
    </submittedName>
</protein>
<dbReference type="AlphaFoldDB" id="M4BL87"/>
<evidence type="ECO:0000313" key="2">
    <source>
        <dbReference type="Proteomes" id="UP000011713"/>
    </source>
</evidence>